<dbReference type="FunFam" id="3.20.20.70:FF:000090">
    <property type="entry name" value="Nicotinate-nucleotide pyrophosphorylase [carboxylating]"/>
    <property type="match status" value="1"/>
</dbReference>
<comment type="function">
    <text evidence="1 12">Involved in the catabolism of quinolinic acid (QA).</text>
</comment>
<comment type="catalytic activity">
    <reaction evidence="11 12">
        <text>nicotinate beta-D-ribonucleotide + CO2 + diphosphate = quinolinate + 5-phospho-alpha-D-ribose 1-diphosphate + 2 H(+)</text>
        <dbReference type="Rhea" id="RHEA:12733"/>
        <dbReference type="ChEBI" id="CHEBI:15378"/>
        <dbReference type="ChEBI" id="CHEBI:16526"/>
        <dbReference type="ChEBI" id="CHEBI:29959"/>
        <dbReference type="ChEBI" id="CHEBI:33019"/>
        <dbReference type="ChEBI" id="CHEBI:57502"/>
        <dbReference type="ChEBI" id="CHEBI:58017"/>
        <dbReference type="EC" id="2.4.2.19"/>
    </reaction>
</comment>
<keyword evidence="9 12" id="KW-0808">Transferase</keyword>
<keyword evidence="8 12" id="KW-0328">Glycosyltransferase</keyword>
<gene>
    <name evidence="15" type="ORF">DBRI1063_LOCUS26076</name>
</gene>
<proteinExistence type="inferred from homology"/>
<dbReference type="Pfam" id="PF01729">
    <property type="entry name" value="QRPTase_C"/>
    <property type="match status" value="1"/>
</dbReference>
<dbReference type="Gene3D" id="3.90.1170.20">
    <property type="entry name" value="Quinolinate phosphoribosyl transferase, N-terminal domain"/>
    <property type="match status" value="1"/>
</dbReference>
<evidence type="ECO:0000256" key="6">
    <source>
        <dbReference type="ARBA" id="ARBA00020990"/>
    </source>
</evidence>
<dbReference type="InterPro" id="IPR013785">
    <property type="entry name" value="Aldolase_TIM"/>
</dbReference>
<evidence type="ECO:0000256" key="11">
    <source>
        <dbReference type="ARBA" id="ARBA00047445"/>
    </source>
</evidence>
<evidence type="ECO:0000256" key="12">
    <source>
        <dbReference type="PIRNR" id="PIRNR006250"/>
    </source>
</evidence>
<evidence type="ECO:0000256" key="5">
    <source>
        <dbReference type="ARBA" id="ARBA00011944"/>
    </source>
</evidence>
<dbReference type="UniPathway" id="UPA00253">
    <property type="reaction ID" value="UER00331"/>
</dbReference>
<evidence type="ECO:0000256" key="1">
    <source>
        <dbReference type="ARBA" id="ARBA00003237"/>
    </source>
</evidence>
<dbReference type="SUPFAM" id="SSF51690">
    <property type="entry name" value="Nicotinate/Quinolinate PRTase C-terminal domain-like"/>
    <property type="match status" value="1"/>
</dbReference>
<dbReference type="InterPro" id="IPR022412">
    <property type="entry name" value="Quinolinate_PRibosylTrfase_N"/>
</dbReference>
<dbReference type="Gene3D" id="3.20.20.70">
    <property type="entry name" value="Aldolase class I"/>
    <property type="match status" value="1"/>
</dbReference>
<dbReference type="InterPro" id="IPR027277">
    <property type="entry name" value="NadC/ModD"/>
</dbReference>
<dbReference type="EMBL" id="HBGN01040721">
    <property type="protein sequence ID" value="CAD9359519.1"/>
    <property type="molecule type" value="Transcribed_RNA"/>
</dbReference>
<comment type="subunit">
    <text evidence="4 12">Hexamer formed by 3 homodimers.</text>
</comment>
<evidence type="ECO:0000256" key="4">
    <source>
        <dbReference type="ARBA" id="ARBA00011218"/>
    </source>
</evidence>
<evidence type="ECO:0000256" key="7">
    <source>
        <dbReference type="ARBA" id="ARBA00022642"/>
    </source>
</evidence>
<feature type="domain" description="Quinolinate phosphoribosyl transferase C-terminal" evidence="13">
    <location>
        <begin position="122"/>
        <end position="292"/>
    </location>
</feature>
<evidence type="ECO:0000259" key="14">
    <source>
        <dbReference type="Pfam" id="PF02749"/>
    </source>
</evidence>
<evidence type="ECO:0000259" key="13">
    <source>
        <dbReference type="Pfam" id="PF01729"/>
    </source>
</evidence>
<evidence type="ECO:0000256" key="2">
    <source>
        <dbReference type="ARBA" id="ARBA00004893"/>
    </source>
</evidence>
<sequence length="295" mass="31924">MSSIPNYQDLLNHTEIKSLLQNWIHDDIPSFFDVGGLVVGKDEKSATLWMKSNGVLAGKIFFELCFELLGCQVVWEDCAVEGQKIDVSASGKIKLATVNGPVNAILRGERTALNTLSRCSGVATLSAEAVALARECGWNGMVAGTRKTTPGFRLVEKYGLLVGGAATHRLDLSQMCMLKDNHIWAAGSITNAVKLARKACGFSSKIEVECQSLEEALEAAEAGADVVMLDNFTPAQLKTDAQTFKQKFPHVTVEASGGITTKTMKDYLCDHVDVVSQGKLTQGYSCLDYSLKIDH</sequence>
<reference evidence="15" key="1">
    <citation type="submission" date="2021-01" db="EMBL/GenBank/DDBJ databases">
        <authorList>
            <person name="Corre E."/>
            <person name="Pelletier E."/>
            <person name="Niang G."/>
            <person name="Scheremetjew M."/>
            <person name="Finn R."/>
            <person name="Kale V."/>
            <person name="Holt S."/>
            <person name="Cochrane G."/>
            <person name="Meng A."/>
            <person name="Brown T."/>
            <person name="Cohen L."/>
        </authorList>
    </citation>
    <scope>NUCLEOTIDE SEQUENCE</scope>
    <source>
        <strain evidence="15">Pop2</strain>
    </source>
</reference>
<accession>A0A7S2EWP4</accession>
<comment type="pathway">
    <text evidence="2 12">Cofactor biosynthesis; NAD(+) biosynthesis; nicotinate D-ribonucleotide from quinolinate: step 1/1.</text>
</comment>
<evidence type="ECO:0000256" key="8">
    <source>
        <dbReference type="ARBA" id="ARBA00022676"/>
    </source>
</evidence>
<evidence type="ECO:0000256" key="9">
    <source>
        <dbReference type="ARBA" id="ARBA00022679"/>
    </source>
</evidence>
<comment type="similarity">
    <text evidence="3 12">Belongs to the NadC/ModD family.</text>
</comment>
<dbReference type="Pfam" id="PF02749">
    <property type="entry name" value="QRPTase_N"/>
    <property type="match status" value="1"/>
</dbReference>
<dbReference type="NCBIfam" id="TIGR00078">
    <property type="entry name" value="nadC"/>
    <property type="match status" value="1"/>
</dbReference>
<dbReference type="InterPro" id="IPR037128">
    <property type="entry name" value="Quinolinate_PRibosylTase_N_sf"/>
</dbReference>
<evidence type="ECO:0000256" key="3">
    <source>
        <dbReference type="ARBA" id="ARBA00009400"/>
    </source>
</evidence>
<dbReference type="GO" id="GO:0009435">
    <property type="term" value="P:NAD+ biosynthetic process"/>
    <property type="evidence" value="ECO:0007669"/>
    <property type="project" value="UniProtKB-UniPathway"/>
</dbReference>
<dbReference type="PANTHER" id="PTHR32179">
    <property type="entry name" value="NICOTINATE-NUCLEOTIDE PYROPHOSPHORYLASE [CARBOXYLATING]"/>
    <property type="match status" value="1"/>
</dbReference>
<organism evidence="15">
    <name type="scientific">Ditylum brightwellii</name>
    <dbReference type="NCBI Taxonomy" id="49249"/>
    <lineage>
        <taxon>Eukaryota</taxon>
        <taxon>Sar</taxon>
        <taxon>Stramenopiles</taxon>
        <taxon>Ochrophyta</taxon>
        <taxon>Bacillariophyta</taxon>
        <taxon>Mediophyceae</taxon>
        <taxon>Lithodesmiophycidae</taxon>
        <taxon>Lithodesmiales</taxon>
        <taxon>Lithodesmiaceae</taxon>
        <taxon>Ditylum</taxon>
    </lineage>
</organism>
<dbReference type="InterPro" id="IPR002638">
    <property type="entry name" value="Quinolinate_PRibosylTrfase_C"/>
</dbReference>
<dbReference type="GO" id="GO:0034213">
    <property type="term" value="P:quinolinate catabolic process"/>
    <property type="evidence" value="ECO:0007669"/>
    <property type="project" value="TreeGrafter"/>
</dbReference>
<feature type="domain" description="Quinolinate phosphoribosyl transferase N-terminal" evidence="14">
    <location>
        <begin position="42"/>
        <end position="120"/>
    </location>
</feature>
<dbReference type="SUPFAM" id="SSF54675">
    <property type="entry name" value="Nicotinate/Quinolinate PRTase N-terminal domain-like"/>
    <property type="match status" value="1"/>
</dbReference>
<dbReference type="InterPro" id="IPR036068">
    <property type="entry name" value="Nicotinate_pribotase-like_C"/>
</dbReference>
<dbReference type="GO" id="GO:0004514">
    <property type="term" value="F:nicotinate-nucleotide diphosphorylase (carboxylating) activity"/>
    <property type="evidence" value="ECO:0007669"/>
    <property type="project" value="UniProtKB-EC"/>
</dbReference>
<dbReference type="CDD" id="cd01572">
    <property type="entry name" value="QPRTase"/>
    <property type="match status" value="1"/>
</dbReference>
<dbReference type="GO" id="GO:0005737">
    <property type="term" value="C:cytoplasm"/>
    <property type="evidence" value="ECO:0007669"/>
    <property type="project" value="TreeGrafter"/>
</dbReference>
<evidence type="ECO:0000313" key="15">
    <source>
        <dbReference type="EMBL" id="CAD9359519.1"/>
    </source>
</evidence>
<dbReference type="PANTHER" id="PTHR32179:SF3">
    <property type="entry name" value="NICOTINATE-NUCLEOTIDE PYROPHOSPHORYLASE [CARBOXYLATING]"/>
    <property type="match status" value="1"/>
</dbReference>
<name>A0A7S2EWP4_9STRA</name>
<dbReference type="InterPro" id="IPR004393">
    <property type="entry name" value="NadC"/>
</dbReference>
<dbReference type="EC" id="2.4.2.19" evidence="5 12"/>
<dbReference type="AlphaFoldDB" id="A0A7S2EWP4"/>
<protein>
    <recommendedName>
        <fullName evidence="6 12">Nicotinate-nucleotide pyrophosphorylase [carboxylating]</fullName>
        <ecNumber evidence="5 12">2.4.2.19</ecNumber>
    </recommendedName>
    <alternativeName>
        <fullName evidence="10 12">Quinolinate phosphoribosyltransferase [decarboxylating]</fullName>
    </alternativeName>
</protein>
<evidence type="ECO:0000256" key="10">
    <source>
        <dbReference type="ARBA" id="ARBA00033102"/>
    </source>
</evidence>
<keyword evidence="7 12" id="KW-0662">Pyridine nucleotide biosynthesis</keyword>
<dbReference type="PIRSF" id="PIRSF006250">
    <property type="entry name" value="NadC_ModD"/>
    <property type="match status" value="1"/>
</dbReference>